<keyword evidence="2" id="KW-1185">Reference proteome</keyword>
<evidence type="ECO:0000313" key="1">
    <source>
        <dbReference type="EMBL" id="CCI46231.1"/>
    </source>
</evidence>
<comment type="caution">
    <text evidence="1">The sequence shown here is derived from an EMBL/GenBank/DDBJ whole genome shotgun (WGS) entry which is preliminary data.</text>
</comment>
<gene>
    <name evidence="1" type="ORF">BN9_071600</name>
</gene>
<dbReference type="PROSITE" id="PS51257">
    <property type="entry name" value="PROKAR_LIPOPROTEIN"/>
    <property type="match status" value="1"/>
</dbReference>
<reference evidence="1 2" key="1">
    <citation type="submission" date="2012-05" db="EMBL/GenBank/DDBJ databases">
        <title>Recombination and specialization in a pathogen metapopulation.</title>
        <authorList>
            <person name="Gardiner A."/>
            <person name="Kemen E."/>
            <person name="Schultz-Larsen T."/>
            <person name="MacLean D."/>
            <person name="Van Oosterhout C."/>
            <person name="Jones J.D.G."/>
        </authorList>
    </citation>
    <scope>NUCLEOTIDE SEQUENCE [LARGE SCALE GENOMIC DNA]</scope>
    <source>
        <strain evidence="1 2">Ac Nc2</strain>
    </source>
</reference>
<dbReference type="EMBL" id="CAIX01000121">
    <property type="protein sequence ID" value="CCI46231.1"/>
    <property type="molecule type" value="Genomic_DNA"/>
</dbReference>
<protein>
    <submittedName>
        <fullName evidence="1">Uncharacterized protein</fullName>
    </submittedName>
</protein>
<dbReference type="InParanoid" id="A0A024GHP1"/>
<sequence>MEDIRSLGNLCSVQSLCGCTIVAEARFWQILSQCRTSDQQTSVDEFVSPTSHLLLKFEARHISIIFLAPVFWKERFSPSGEVGYKDTNAVCSNGFFKSYPDIRIIFRLSVQYTKHLL</sequence>
<dbReference type="AlphaFoldDB" id="A0A024GHP1"/>
<dbReference type="Proteomes" id="UP000053237">
    <property type="component" value="Unassembled WGS sequence"/>
</dbReference>
<accession>A0A024GHP1</accession>
<proteinExistence type="predicted"/>
<evidence type="ECO:0000313" key="2">
    <source>
        <dbReference type="Proteomes" id="UP000053237"/>
    </source>
</evidence>
<name>A0A024GHP1_9STRA</name>
<organism evidence="1 2">
    <name type="scientific">Albugo candida</name>
    <dbReference type="NCBI Taxonomy" id="65357"/>
    <lineage>
        <taxon>Eukaryota</taxon>
        <taxon>Sar</taxon>
        <taxon>Stramenopiles</taxon>
        <taxon>Oomycota</taxon>
        <taxon>Peronosporomycetes</taxon>
        <taxon>Albuginales</taxon>
        <taxon>Albuginaceae</taxon>
        <taxon>Albugo</taxon>
    </lineage>
</organism>